<keyword evidence="1 3" id="KW-0808">Transferase</keyword>
<dbReference type="Gene3D" id="3.40.50.150">
    <property type="entry name" value="Vaccinia Virus protein VP39"/>
    <property type="match status" value="1"/>
</dbReference>
<dbReference type="PANTHER" id="PTHR43861">
    <property type="entry name" value="TRANS-ACONITATE 2-METHYLTRANSFERASE-RELATED"/>
    <property type="match status" value="1"/>
</dbReference>
<dbReference type="SUPFAM" id="SSF53335">
    <property type="entry name" value="S-adenosyl-L-methionine-dependent methyltransferases"/>
    <property type="match status" value="1"/>
</dbReference>
<dbReference type="Pfam" id="PF13649">
    <property type="entry name" value="Methyltransf_25"/>
    <property type="match status" value="1"/>
</dbReference>
<accession>A0A4Y7WLP0</accession>
<name>A0A4Y7WLP0_9BACI</name>
<dbReference type="AlphaFoldDB" id="A0A4Y7WLP0"/>
<comment type="caution">
    <text evidence="3">The sequence shown here is derived from an EMBL/GenBank/DDBJ whole genome shotgun (WGS) entry which is preliminary data.</text>
</comment>
<dbReference type="Gene3D" id="2.20.25.110">
    <property type="entry name" value="S-adenosyl-L-methionine-dependent methyltransferases"/>
    <property type="match status" value="1"/>
</dbReference>
<proteinExistence type="predicted"/>
<evidence type="ECO:0000256" key="1">
    <source>
        <dbReference type="ARBA" id="ARBA00022679"/>
    </source>
</evidence>
<dbReference type="CDD" id="cd02440">
    <property type="entry name" value="AdoMet_MTases"/>
    <property type="match status" value="1"/>
</dbReference>
<dbReference type="RefSeq" id="WP_124741293.1">
    <property type="nucleotide sequence ID" value="NZ_LDIM01000006.1"/>
</dbReference>
<feature type="domain" description="Methyltransferase" evidence="2">
    <location>
        <begin position="69"/>
        <end position="163"/>
    </location>
</feature>
<organism evidence="3 4">
    <name type="scientific">Shouchella lehensis</name>
    <dbReference type="NCBI Taxonomy" id="300825"/>
    <lineage>
        <taxon>Bacteria</taxon>
        <taxon>Bacillati</taxon>
        <taxon>Bacillota</taxon>
        <taxon>Bacilli</taxon>
        <taxon>Bacillales</taxon>
        <taxon>Bacillaceae</taxon>
        <taxon>Shouchella</taxon>
    </lineage>
</organism>
<evidence type="ECO:0000313" key="4">
    <source>
        <dbReference type="Proteomes" id="UP000298210"/>
    </source>
</evidence>
<dbReference type="InterPro" id="IPR041698">
    <property type="entry name" value="Methyltransf_25"/>
</dbReference>
<dbReference type="GO" id="GO:0008168">
    <property type="term" value="F:methyltransferase activity"/>
    <property type="evidence" value="ECO:0007669"/>
    <property type="project" value="UniProtKB-KW"/>
</dbReference>
<keyword evidence="3" id="KW-0489">Methyltransferase</keyword>
<dbReference type="GO" id="GO:0032259">
    <property type="term" value="P:methylation"/>
    <property type="evidence" value="ECO:0007669"/>
    <property type="project" value="UniProtKB-KW"/>
</dbReference>
<evidence type="ECO:0000313" key="3">
    <source>
        <dbReference type="EMBL" id="TES49473.1"/>
    </source>
</evidence>
<reference evidence="3 4" key="1">
    <citation type="submission" date="2019-03" db="EMBL/GenBank/DDBJ databases">
        <authorList>
            <person name="Liu G."/>
        </authorList>
    </citation>
    <scope>NUCLEOTIDE SEQUENCE [LARGE SCALE GENOMIC DNA]</scope>
    <source>
        <strain evidence="3 4">DSM 19099</strain>
    </source>
</reference>
<evidence type="ECO:0000259" key="2">
    <source>
        <dbReference type="Pfam" id="PF13649"/>
    </source>
</evidence>
<dbReference type="Proteomes" id="UP000298210">
    <property type="component" value="Unassembled WGS sequence"/>
</dbReference>
<sequence length="276" mass="31481">MDKLLEVVKSPEVFAEGSQDIWLDPDRADFVLQSHLDETMDGASKDAHFIQQSIDLISEIAPLTNYQSILDLGCGPGLYSEKLAEKGYSVTGIDFAENSIEYARKEAEKKNLSIDYHCGDFLTINYEEEFDLTLLIYQIFGILNPDERKKVLSNMYRALKPGGFVLLDVLSDKSFADFEESREWSLSSKNSMLSRKKHLGLISTEKYPNNVSLQKTVLVFEDGEIVNYHYWNQYFSVEDLRQEIEEAGFTLEQVYADVNGETYKADGEFIAAVLRK</sequence>
<dbReference type="EMBL" id="SNUX01000002">
    <property type="protein sequence ID" value="TES49473.1"/>
    <property type="molecule type" value="Genomic_DNA"/>
</dbReference>
<dbReference type="InterPro" id="IPR029063">
    <property type="entry name" value="SAM-dependent_MTases_sf"/>
</dbReference>
<protein>
    <submittedName>
        <fullName evidence="3">Class I SAM-dependent methyltransferase</fullName>
    </submittedName>
</protein>
<gene>
    <name evidence="3" type="ORF">E2L03_08365</name>
</gene>